<dbReference type="EMBL" id="VZUL01000002">
    <property type="protein sequence ID" value="KAB1086513.1"/>
    <property type="molecule type" value="Genomic_DNA"/>
</dbReference>
<name>A0A6A1TPH3_NEOGA</name>
<gene>
    <name evidence="2" type="ORF">F4V91_08780</name>
</gene>
<evidence type="ECO:0000256" key="1">
    <source>
        <dbReference type="SAM" id="MobiDB-lite"/>
    </source>
</evidence>
<dbReference type="Proteomes" id="UP000386575">
    <property type="component" value="Unassembled WGS sequence"/>
</dbReference>
<accession>A0A6A1TPH3</accession>
<evidence type="ECO:0000313" key="2">
    <source>
        <dbReference type="EMBL" id="KAB1086513.1"/>
    </source>
</evidence>
<sequence>MSETTFPEEFPEGAKGGKYIRGALNAAGGLIPFAGGLISAAASTWGEHEQDRMNDFFRHWIEMLRAEMEEKQQTILEIMQRVDLRDEEVAKRVESPEYQSLLRKSFRDWAGAESEQKRGFIRNVLANTAATAVSSDDVVRLFLDWIKNLSELHLLVIAKFYNQNGLTRREVWSQLGREPVREDSAEADLFRLLIRDLSTGGIIRQHRQTDYHGNFVKKPPQRSRPGTTSNTHKSAFDDEESYELTALGNQFVHYAMTDVPIKLAYNPEQQETPNDNRS</sequence>
<feature type="compositionally biased region" description="Polar residues" evidence="1">
    <location>
        <begin position="224"/>
        <end position="233"/>
    </location>
</feature>
<feature type="region of interest" description="Disordered" evidence="1">
    <location>
        <begin position="210"/>
        <end position="237"/>
    </location>
</feature>
<dbReference type="RefSeq" id="WP_151041962.1">
    <property type="nucleotide sequence ID" value="NZ_VZUL01000002.1"/>
</dbReference>
<dbReference type="AlphaFoldDB" id="A0A6A1TPH3"/>
<protein>
    <submittedName>
        <fullName evidence="2">Uncharacterized protein</fullName>
    </submittedName>
</protein>
<proteinExistence type="predicted"/>
<reference evidence="2 3" key="1">
    <citation type="submission" date="2019-09" db="EMBL/GenBank/DDBJ databases">
        <title>Genome sequencing of Ng87 strain.</title>
        <authorList>
            <person name="Karasev E.S."/>
            <person name="Andronov E."/>
        </authorList>
    </citation>
    <scope>NUCLEOTIDE SEQUENCE [LARGE SCALE GENOMIC DNA]</scope>
    <source>
        <strain evidence="2 3">Ng87</strain>
    </source>
</reference>
<organism evidence="2 3">
    <name type="scientific">Neorhizobium galegae</name>
    <name type="common">Rhizobium galegae</name>
    <dbReference type="NCBI Taxonomy" id="399"/>
    <lineage>
        <taxon>Bacteria</taxon>
        <taxon>Pseudomonadati</taxon>
        <taxon>Pseudomonadota</taxon>
        <taxon>Alphaproteobacteria</taxon>
        <taxon>Hyphomicrobiales</taxon>
        <taxon>Rhizobiaceae</taxon>
        <taxon>Rhizobium/Agrobacterium group</taxon>
        <taxon>Neorhizobium</taxon>
    </lineage>
</organism>
<evidence type="ECO:0000313" key="3">
    <source>
        <dbReference type="Proteomes" id="UP000386575"/>
    </source>
</evidence>
<comment type="caution">
    <text evidence="2">The sequence shown here is derived from an EMBL/GenBank/DDBJ whole genome shotgun (WGS) entry which is preliminary data.</text>
</comment>